<evidence type="ECO:0000313" key="5">
    <source>
        <dbReference type="EMBL" id="KJU84509.1"/>
    </source>
</evidence>
<dbReference type="AlphaFoldDB" id="A0A0F3GRC9"/>
<dbReference type="PANTHER" id="PTHR11933:SF6">
    <property type="entry name" value="THIL AANH DOMAIN-CONTAINING PROTEIN"/>
    <property type="match status" value="1"/>
</dbReference>
<dbReference type="SUPFAM" id="SSF52402">
    <property type="entry name" value="Adenine nucleotide alpha hydrolases-like"/>
    <property type="match status" value="1"/>
</dbReference>
<dbReference type="GO" id="GO:0004810">
    <property type="term" value="F:CCA tRNA nucleotidyltransferase activity"/>
    <property type="evidence" value="ECO:0007669"/>
    <property type="project" value="InterPro"/>
</dbReference>
<feature type="domain" description="Thil AANH" evidence="3">
    <location>
        <begin position="4"/>
        <end position="150"/>
    </location>
</feature>
<dbReference type="InterPro" id="IPR014729">
    <property type="entry name" value="Rossmann-like_a/b/a_fold"/>
</dbReference>
<feature type="domain" description="NFACT protein RNA binding" evidence="4">
    <location>
        <begin position="230"/>
        <end position="333"/>
    </location>
</feature>
<accession>A0A0F3GRC9</accession>
<dbReference type="Proteomes" id="UP000033423">
    <property type="component" value="Unassembled WGS sequence"/>
</dbReference>
<keyword evidence="6" id="KW-1185">Reference proteome</keyword>
<evidence type="ECO:0000259" key="4">
    <source>
        <dbReference type="Pfam" id="PF18297"/>
    </source>
</evidence>
<gene>
    <name evidence="5" type="ORF">MBAV_003292</name>
</gene>
<evidence type="ECO:0000256" key="2">
    <source>
        <dbReference type="ARBA" id="ARBA00022840"/>
    </source>
</evidence>
<dbReference type="InterPro" id="IPR059101">
    <property type="entry name" value="NFACT-R_2"/>
</dbReference>
<name>A0A0F3GRC9_9BACT</name>
<dbReference type="Pfam" id="PF18297">
    <property type="entry name" value="NFACT-R_2"/>
    <property type="match status" value="1"/>
</dbReference>
<comment type="caution">
    <text evidence="5">The sequence shown here is derived from an EMBL/GenBank/DDBJ whole genome shotgun (WGS) entry which is preliminary data.</text>
</comment>
<organism evidence="5 6">
    <name type="scientific">Candidatus Magnetobacterium bavaricum</name>
    <dbReference type="NCBI Taxonomy" id="29290"/>
    <lineage>
        <taxon>Bacteria</taxon>
        <taxon>Pseudomonadati</taxon>
        <taxon>Nitrospirota</taxon>
        <taxon>Thermodesulfovibrionia</taxon>
        <taxon>Thermodesulfovibrionales</taxon>
        <taxon>Candidatus Magnetobacteriaceae</taxon>
        <taxon>Candidatus Magnetobacterium</taxon>
    </lineage>
</organism>
<dbReference type="PANTHER" id="PTHR11933">
    <property type="entry name" value="TRNA 5-METHYLAMINOMETHYL-2-THIOURIDYLATE -METHYLTRANSFERASE"/>
    <property type="match status" value="1"/>
</dbReference>
<sequence>MVRAIVLYSGGLDSTLAAIVMVELGVDVIAVRFLTHFGCDGTDNAAYLNDDIPHAEQFGFKIRFCHLGRPFVDLVKNPKYGYGKNMNPCVDCRILMLKEAKRLMALVGADFLVTGEVIGQRPMSQRRDSFPVIDREAGVEGLVLRPLCARHLKPTIPEVAGLIDRKQLYGFNGRTRKPQMGLVASLGLTDYPVPAGGCLLTDAIYSYRLRELLAHDPDPSMRDIHLLRVGRHFRLSETCKAIVGRNEADNAFIETQLTDNDITMQVLSTGSPITLITTKDAGVDDALLRTVASLTARYSGKKHKDMIDVSVFRGIDNLTAIKIVPPASEERLKALRIEEQGAKGNIKPVRV</sequence>
<dbReference type="EMBL" id="LACI01001415">
    <property type="protein sequence ID" value="KJU84509.1"/>
    <property type="molecule type" value="Genomic_DNA"/>
</dbReference>
<dbReference type="GO" id="GO:0005524">
    <property type="term" value="F:ATP binding"/>
    <property type="evidence" value="ECO:0007669"/>
    <property type="project" value="UniProtKB-KW"/>
</dbReference>
<dbReference type="PATRIC" id="fig|29290.4.peg.4359"/>
<dbReference type="InterPro" id="IPR020536">
    <property type="entry name" value="ThiI_AANH"/>
</dbReference>
<dbReference type="Gene3D" id="3.40.50.620">
    <property type="entry name" value="HUPs"/>
    <property type="match status" value="1"/>
</dbReference>
<reference evidence="5 6" key="1">
    <citation type="submission" date="2015-02" db="EMBL/GenBank/DDBJ databases">
        <title>Single-cell genomics of uncultivated deep-branching MTB reveals a conserved set of magnetosome genes.</title>
        <authorList>
            <person name="Kolinko S."/>
            <person name="Richter M."/>
            <person name="Glockner F.O."/>
            <person name="Brachmann A."/>
            <person name="Schuler D."/>
        </authorList>
    </citation>
    <scope>NUCLEOTIDE SEQUENCE [LARGE SCALE GENOMIC DNA]</scope>
    <source>
        <strain evidence="5">TM-1</strain>
    </source>
</reference>
<keyword evidence="2" id="KW-0067">ATP-binding</keyword>
<keyword evidence="1" id="KW-0547">Nucleotide-binding</keyword>
<evidence type="ECO:0000259" key="3">
    <source>
        <dbReference type="Pfam" id="PF02568"/>
    </source>
</evidence>
<protein>
    <submittedName>
        <fullName evidence="5">Thiamine biosynthesis protein</fullName>
    </submittedName>
</protein>
<proteinExistence type="predicted"/>
<evidence type="ECO:0000256" key="1">
    <source>
        <dbReference type="ARBA" id="ARBA00022741"/>
    </source>
</evidence>
<evidence type="ECO:0000313" key="6">
    <source>
        <dbReference type="Proteomes" id="UP000033423"/>
    </source>
</evidence>
<dbReference type="Pfam" id="PF02568">
    <property type="entry name" value="ThiI"/>
    <property type="match status" value="1"/>
</dbReference>